<keyword evidence="4" id="KW-0540">Nuclease</keyword>
<evidence type="ECO:0000256" key="5">
    <source>
        <dbReference type="ARBA" id="ARBA00022759"/>
    </source>
</evidence>
<evidence type="ECO:0000256" key="4">
    <source>
        <dbReference type="ARBA" id="ARBA00022722"/>
    </source>
</evidence>
<dbReference type="SUPFAM" id="SSF56672">
    <property type="entry name" value="DNA/RNA polymerases"/>
    <property type="match status" value="1"/>
</dbReference>
<evidence type="ECO:0000313" key="11">
    <source>
        <dbReference type="Proteomes" id="UP001419268"/>
    </source>
</evidence>
<keyword evidence="2" id="KW-0808">Transferase</keyword>
<dbReference type="Gene3D" id="3.10.10.10">
    <property type="entry name" value="HIV Type 1 Reverse Transcriptase, subunit A, domain 1"/>
    <property type="match status" value="1"/>
</dbReference>
<dbReference type="Pfam" id="PF00078">
    <property type="entry name" value="RVT_1"/>
    <property type="match status" value="1"/>
</dbReference>
<organism evidence="10 11">
    <name type="scientific">Stephania cephalantha</name>
    <dbReference type="NCBI Taxonomy" id="152367"/>
    <lineage>
        <taxon>Eukaryota</taxon>
        <taxon>Viridiplantae</taxon>
        <taxon>Streptophyta</taxon>
        <taxon>Embryophyta</taxon>
        <taxon>Tracheophyta</taxon>
        <taxon>Spermatophyta</taxon>
        <taxon>Magnoliopsida</taxon>
        <taxon>Ranunculales</taxon>
        <taxon>Menispermaceae</taxon>
        <taxon>Menispermoideae</taxon>
        <taxon>Cissampelideae</taxon>
        <taxon>Stephania</taxon>
    </lineage>
</organism>
<dbReference type="PANTHER" id="PTHR24559">
    <property type="entry name" value="TRANSPOSON TY3-I GAG-POL POLYPROTEIN"/>
    <property type="match status" value="1"/>
</dbReference>
<dbReference type="InterPro" id="IPR043128">
    <property type="entry name" value="Rev_trsase/Diguanyl_cyclase"/>
</dbReference>
<keyword evidence="8" id="KW-0732">Signal</keyword>
<evidence type="ECO:0000256" key="8">
    <source>
        <dbReference type="SAM" id="SignalP"/>
    </source>
</evidence>
<dbReference type="CDD" id="cd01647">
    <property type="entry name" value="RT_LTR"/>
    <property type="match status" value="1"/>
</dbReference>
<dbReference type="InterPro" id="IPR053134">
    <property type="entry name" value="RNA-dir_DNA_polymerase"/>
</dbReference>
<dbReference type="GO" id="GO:0003964">
    <property type="term" value="F:RNA-directed DNA polymerase activity"/>
    <property type="evidence" value="ECO:0007669"/>
    <property type="project" value="UniProtKB-KW"/>
</dbReference>
<keyword evidence="1" id="KW-0645">Protease</keyword>
<keyword evidence="3" id="KW-0548">Nucleotidyltransferase</keyword>
<dbReference type="CDD" id="cd00303">
    <property type="entry name" value="retropepsin_like"/>
    <property type="match status" value="1"/>
</dbReference>
<proteinExistence type="predicted"/>
<dbReference type="InterPro" id="IPR043502">
    <property type="entry name" value="DNA/RNA_pol_sf"/>
</dbReference>
<evidence type="ECO:0000259" key="9">
    <source>
        <dbReference type="PROSITE" id="PS50878"/>
    </source>
</evidence>
<comment type="caution">
    <text evidence="10">The sequence shown here is derived from an EMBL/GenBank/DDBJ whole genome shotgun (WGS) entry which is preliminary data.</text>
</comment>
<dbReference type="FunFam" id="3.10.10.10:FF:000007">
    <property type="entry name" value="Retrovirus-related Pol polyprotein from transposon 17.6-like Protein"/>
    <property type="match status" value="1"/>
</dbReference>
<dbReference type="InterPro" id="IPR000477">
    <property type="entry name" value="RT_dom"/>
</dbReference>
<evidence type="ECO:0000256" key="7">
    <source>
        <dbReference type="ARBA" id="ARBA00022918"/>
    </source>
</evidence>
<protein>
    <recommendedName>
        <fullName evidence="9">Reverse transcriptase domain-containing protein</fullName>
    </recommendedName>
</protein>
<evidence type="ECO:0000256" key="1">
    <source>
        <dbReference type="ARBA" id="ARBA00022670"/>
    </source>
</evidence>
<reference evidence="10 11" key="1">
    <citation type="submission" date="2024-01" db="EMBL/GenBank/DDBJ databases">
        <title>Genome assemblies of Stephania.</title>
        <authorList>
            <person name="Yang L."/>
        </authorList>
    </citation>
    <scope>NUCLEOTIDE SEQUENCE [LARGE SCALE GENOMIC DNA]</scope>
    <source>
        <strain evidence="10">JXDWG</strain>
        <tissue evidence="10">Leaf</tissue>
    </source>
</reference>
<name>A0AAP0PMZ2_9MAGN</name>
<dbReference type="Pfam" id="PF08284">
    <property type="entry name" value="RVP_2"/>
    <property type="match status" value="1"/>
</dbReference>
<dbReference type="GO" id="GO:0008233">
    <property type="term" value="F:peptidase activity"/>
    <property type="evidence" value="ECO:0007669"/>
    <property type="project" value="UniProtKB-KW"/>
</dbReference>
<dbReference type="PANTHER" id="PTHR24559:SF444">
    <property type="entry name" value="REVERSE TRANSCRIPTASE DOMAIN-CONTAINING PROTEIN"/>
    <property type="match status" value="1"/>
</dbReference>
<dbReference type="GO" id="GO:0004519">
    <property type="term" value="F:endonuclease activity"/>
    <property type="evidence" value="ECO:0007669"/>
    <property type="project" value="UniProtKB-KW"/>
</dbReference>
<dbReference type="GO" id="GO:0006508">
    <property type="term" value="P:proteolysis"/>
    <property type="evidence" value="ECO:0007669"/>
    <property type="project" value="UniProtKB-KW"/>
</dbReference>
<evidence type="ECO:0000256" key="3">
    <source>
        <dbReference type="ARBA" id="ARBA00022695"/>
    </source>
</evidence>
<evidence type="ECO:0000256" key="2">
    <source>
        <dbReference type="ARBA" id="ARBA00022679"/>
    </source>
</evidence>
<evidence type="ECO:0000313" key="10">
    <source>
        <dbReference type="EMBL" id="KAK9148419.1"/>
    </source>
</evidence>
<sequence length="437" mass="50116">MLGILGLTPVRLSVHLILSTAAGDRVYPNSLVRGCPVMIDGVELPAEFRVLEMLEFDVLLGMDWLSAYHAHIDCFSKSVIFEIPGRPIFAHQGSTPRFNTTIGEMETLIALHAVAESQGPRLEEIPVVRDFPDVFPEDLPGLPPPREVDFVIDLIPGTRPIAIPPYRMAPKELEELRTQLNELGKKGFITPSMSPWGAPVLFVKKKDGSLRLCIDYRQLNKMTIENKYPLPRIDDLFDQLRGAKFFSKIDLRSGYHQLRIREEDRYKTSFSTRYGHYQFTVMPFGLTNAPAVFMDLMHRVLKPYLDRFVIVFIDDILIYSKTREDHKQHLRETLQTLREHRLFAKLSKCEFWLAEVKFLGHVVGAAGIAVDPSKIQTITDWPTRHHRISRSKLLGLAGYYRRFVKDFSKIASPMTRLTQKDVAYEWTEKCEAAFALD</sequence>
<keyword evidence="6" id="KW-0378">Hydrolase</keyword>
<dbReference type="AlphaFoldDB" id="A0AAP0PMZ2"/>
<evidence type="ECO:0000256" key="6">
    <source>
        <dbReference type="ARBA" id="ARBA00022801"/>
    </source>
</evidence>
<keyword evidence="11" id="KW-1185">Reference proteome</keyword>
<gene>
    <name evidence="10" type="ORF">Scep_007176</name>
</gene>
<dbReference type="InterPro" id="IPR021109">
    <property type="entry name" value="Peptidase_aspartic_dom_sf"/>
</dbReference>
<accession>A0AAP0PMZ2</accession>
<feature type="domain" description="Reverse transcriptase" evidence="9">
    <location>
        <begin position="184"/>
        <end position="363"/>
    </location>
</feature>
<dbReference type="PROSITE" id="PS50878">
    <property type="entry name" value="RT_POL"/>
    <property type="match status" value="1"/>
</dbReference>
<feature type="signal peptide" evidence="8">
    <location>
        <begin position="1"/>
        <end position="23"/>
    </location>
</feature>
<dbReference type="Proteomes" id="UP001419268">
    <property type="component" value="Unassembled WGS sequence"/>
</dbReference>
<dbReference type="Gene3D" id="3.30.70.270">
    <property type="match status" value="2"/>
</dbReference>
<feature type="chain" id="PRO_5042864948" description="Reverse transcriptase domain-containing protein" evidence="8">
    <location>
        <begin position="24"/>
        <end position="437"/>
    </location>
</feature>
<dbReference type="Gene3D" id="2.40.70.10">
    <property type="entry name" value="Acid Proteases"/>
    <property type="match status" value="1"/>
</dbReference>
<keyword evidence="5" id="KW-0255">Endonuclease</keyword>
<dbReference type="EMBL" id="JBBNAG010000003">
    <property type="protein sequence ID" value="KAK9148419.1"/>
    <property type="molecule type" value="Genomic_DNA"/>
</dbReference>
<keyword evidence="7" id="KW-0695">RNA-directed DNA polymerase</keyword>